<keyword evidence="2" id="KW-0393">Immunoglobulin domain</keyword>
<evidence type="ECO:0000259" key="7">
    <source>
        <dbReference type="PROSITE" id="PS50853"/>
    </source>
</evidence>
<dbReference type="Pfam" id="PF07679">
    <property type="entry name" value="I-set"/>
    <property type="match status" value="1"/>
</dbReference>
<feature type="transmembrane region" description="Helical" evidence="4">
    <location>
        <begin position="1044"/>
        <end position="1068"/>
    </location>
</feature>
<keyword evidence="8" id="KW-1185">Reference proteome</keyword>
<dbReference type="GO" id="GO:0007411">
    <property type="term" value="P:axon guidance"/>
    <property type="evidence" value="ECO:0007669"/>
    <property type="project" value="TreeGrafter"/>
</dbReference>
<keyword evidence="4" id="KW-0472">Membrane</keyword>
<feature type="region of interest" description="Disordered" evidence="3">
    <location>
        <begin position="1707"/>
        <end position="1746"/>
    </location>
</feature>
<dbReference type="AlphaFoldDB" id="A0A3Q0KDD3"/>
<evidence type="ECO:0000256" key="4">
    <source>
        <dbReference type="SAM" id="Phobius"/>
    </source>
</evidence>
<name>A0A3Q0KDD3_SCHMA</name>
<dbReference type="InterPro" id="IPR003961">
    <property type="entry name" value="FN3_dom"/>
</dbReference>
<feature type="domain" description="Fibronectin type-III" evidence="7">
    <location>
        <begin position="924"/>
        <end position="1022"/>
    </location>
</feature>
<dbReference type="Gene3D" id="2.60.40.10">
    <property type="entry name" value="Immunoglobulins"/>
    <property type="match status" value="7"/>
</dbReference>
<dbReference type="STRING" id="6183.A0A3Q0KDD3"/>
<dbReference type="Pfam" id="PF13927">
    <property type="entry name" value="Ig_3"/>
    <property type="match status" value="3"/>
</dbReference>
<feature type="domain" description="Ig-like" evidence="6">
    <location>
        <begin position="411"/>
        <end position="517"/>
    </location>
</feature>
<dbReference type="InterPro" id="IPR036116">
    <property type="entry name" value="FN3_sf"/>
</dbReference>
<dbReference type="PANTHER" id="PTHR10075">
    <property type="entry name" value="BASIGIN RELATED"/>
    <property type="match status" value="1"/>
</dbReference>
<feature type="domain" description="Ig-like" evidence="6">
    <location>
        <begin position="20"/>
        <end position="114"/>
    </location>
</feature>
<dbReference type="GO" id="GO:0030424">
    <property type="term" value="C:axon"/>
    <property type="evidence" value="ECO:0007669"/>
    <property type="project" value="TreeGrafter"/>
</dbReference>
<feature type="region of interest" description="Disordered" evidence="3">
    <location>
        <begin position="1847"/>
        <end position="1875"/>
    </location>
</feature>
<protein>
    <submittedName>
        <fullName evidence="9">Putative cell adhesion molecule</fullName>
    </submittedName>
</protein>
<dbReference type="GO" id="GO:0098632">
    <property type="term" value="F:cell-cell adhesion mediator activity"/>
    <property type="evidence" value="ECO:0007669"/>
    <property type="project" value="TreeGrafter"/>
</dbReference>
<dbReference type="PANTHER" id="PTHR10075:SF100">
    <property type="entry name" value="FASCICLIN-2"/>
    <property type="match status" value="1"/>
</dbReference>
<dbReference type="CDD" id="cd00063">
    <property type="entry name" value="FN3"/>
    <property type="match status" value="2"/>
</dbReference>
<feature type="domain" description="Ig-like" evidence="6">
    <location>
        <begin position="118"/>
        <end position="205"/>
    </location>
</feature>
<dbReference type="GO" id="GO:0005886">
    <property type="term" value="C:plasma membrane"/>
    <property type="evidence" value="ECO:0007669"/>
    <property type="project" value="TreeGrafter"/>
</dbReference>
<dbReference type="SUPFAM" id="SSF48726">
    <property type="entry name" value="Immunoglobulin"/>
    <property type="match status" value="4"/>
</dbReference>
<dbReference type="InterPro" id="IPR007110">
    <property type="entry name" value="Ig-like_dom"/>
</dbReference>
<dbReference type="SMART" id="SM00060">
    <property type="entry name" value="FN3"/>
    <property type="match status" value="2"/>
</dbReference>
<keyword evidence="1" id="KW-0677">Repeat</keyword>
<dbReference type="Pfam" id="PF00041">
    <property type="entry name" value="fn3"/>
    <property type="match status" value="1"/>
</dbReference>
<evidence type="ECO:0000256" key="2">
    <source>
        <dbReference type="ARBA" id="ARBA00023319"/>
    </source>
</evidence>
<evidence type="ECO:0000256" key="3">
    <source>
        <dbReference type="SAM" id="MobiDB-lite"/>
    </source>
</evidence>
<reference evidence="8" key="1">
    <citation type="journal article" date="2012" name="PLoS Negl. Trop. Dis.">
        <title>A systematically improved high quality genome and transcriptome of the human blood fluke Schistosoma mansoni.</title>
        <authorList>
            <person name="Protasio A.V."/>
            <person name="Tsai I.J."/>
            <person name="Babbage A."/>
            <person name="Nichol S."/>
            <person name="Hunt M."/>
            <person name="Aslett M.A."/>
            <person name="De Silva N."/>
            <person name="Velarde G.S."/>
            <person name="Anderson T.J."/>
            <person name="Clark R.C."/>
            <person name="Davidson C."/>
            <person name="Dillon G.P."/>
            <person name="Holroyd N.E."/>
            <person name="LoVerde P.T."/>
            <person name="Lloyd C."/>
            <person name="McQuillan J."/>
            <person name="Oliveira G."/>
            <person name="Otto T.D."/>
            <person name="Parker-Manuel S.J."/>
            <person name="Quail M.A."/>
            <person name="Wilson R.A."/>
            <person name="Zerlotini A."/>
            <person name="Dunne D.W."/>
            <person name="Berriman M."/>
        </authorList>
    </citation>
    <scope>NUCLEOTIDE SEQUENCE [LARGE SCALE GENOMIC DNA]</scope>
    <source>
        <strain evidence="8">Puerto Rican</strain>
    </source>
</reference>
<dbReference type="InterPro" id="IPR036179">
    <property type="entry name" value="Ig-like_dom_sf"/>
</dbReference>
<keyword evidence="5" id="KW-0732">Signal</keyword>
<feature type="compositionally biased region" description="Low complexity" evidence="3">
    <location>
        <begin position="1707"/>
        <end position="1720"/>
    </location>
</feature>
<feature type="compositionally biased region" description="Polar residues" evidence="3">
    <location>
        <begin position="1721"/>
        <end position="1734"/>
    </location>
</feature>
<dbReference type="SUPFAM" id="SSF49265">
    <property type="entry name" value="Fibronectin type III"/>
    <property type="match status" value="2"/>
</dbReference>
<dbReference type="SMART" id="SM00408">
    <property type="entry name" value="IGc2"/>
    <property type="match status" value="5"/>
</dbReference>
<feature type="domain" description="Ig-like" evidence="6">
    <location>
        <begin position="210"/>
        <end position="296"/>
    </location>
</feature>
<dbReference type="InterPro" id="IPR013098">
    <property type="entry name" value="Ig_I-set"/>
</dbReference>
<dbReference type="InterPro" id="IPR003599">
    <property type="entry name" value="Ig_sub"/>
</dbReference>
<feature type="compositionally biased region" description="Low complexity" evidence="3">
    <location>
        <begin position="1848"/>
        <end position="1868"/>
    </location>
</feature>
<keyword evidence="4" id="KW-1133">Transmembrane helix</keyword>
<feature type="chain" id="PRO_5018241208" evidence="5">
    <location>
        <begin position="27"/>
        <end position="1875"/>
    </location>
</feature>
<evidence type="ECO:0000313" key="9">
    <source>
        <dbReference type="WBParaSite" id="Smp_024660.1"/>
    </source>
</evidence>
<dbReference type="InterPro" id="IPR013783">
    <property type="entry name" value="Ig-like_fold"/>
</dbReference>
<dbReference type="InParanoid" id="A0A3Q0KDD3"/>
<dbReference type="Proteomes" id="UP000008854">
    <property type="component" value="Unassembled WGS sequence"/>
</dbReference>
<feature type="region of interest" description="Disordered" evidence="3">
    <location>
        <begin position="1592"/>
        <end position="1623"/>
    </location>
</feature>
<dbReference type="PROSITE" id="PS50835">
    <property type="entry name" value="IG_LIKE"/>
    <property type="match status" value="5"/>
</dbReference>
<dbReference type="GO" id="GO:0007156">
    <property type="term" value="P:homophilic cell adhesion via plasma membrane adhesion molecules"/>
    <property type="evidence" value="ECO:0007669"/>
    <property type="project" value="TreeGrafter"/>
</dbReference>
<feature type="compositionally biased region" description="Low complexity" evidence="3">
    <location>
        <begin position="1606"/>
        <end position="1623"/>
    </location>
</feature>
<dbReference type="WBParaSite" id="Smp_024660.1">
    <property type="protein sequence ID" value="Smp_024660.1"/>
    <property type="gene ID" value="Smp_024660"/>
</dbReference>
<evidence type="ECO:0000259" key="6">
    <source>
        <dbReference type="PROSITE" id="PS50835"/>
    </source>
</evidence>
<evidence type="ECO:0000256" key="1">
    <source>
        <dbReference type="ARBA" id="ARBA00022737"/>
    </source>
</evidence>
<evidence type="ECO:0000256" key="5">
    <source>
        <dbReference type="SAM" id="SignalP"/>
    </source>
</evidence>
<reference evidence="9" key="2">
    <citation type="submission" date="2018-12" db="UniProtKB">
        <authorList>
            <consortium name="WormBaseParasite"/>
        </authorList>
    </citation>
    <scope>IDENTIFICATION</scope>
    <source>
        <strain evidence="9">Puerto Rican</strain>
    </source>
</reference>
<feature type="domain" description="Ig-like" evidence="6">
    <location>
        <begin position="301"/>
        <end position="390"/>
    </location>
</feature>
<keyword evidence="4" id="KW-0812">Transmembrane</keyword>
<dbReference type="ExpressionAtlas" id="A0A3Q0KDD3">
    <property type="expression patterns" value="baseline"/>
</dbReference>
<dbReference type="GO" id="GO:0070593">
    <property type="term" value="P:dendrite self-avoidance"/>
    <property type="evidence" value="ECO:0007669"/>
    <property type="project" value="TreeGrafter"/>
</dbReference>
<dbReference type="PROSITE" id="PS50853">
    <property type="entry name" value="FN3"/>
    <property type="match status" value="1"/>
</dbReference>
<sequence length="1875" mass="206753">MSIGASFLSTLVILIFVLIPSHEVEFVDEPNDTYGLENQQITLVCSAVGSPNITITWHKLDNISVASGSTRVTEDGVYSSYGFTLVSENEGDYYCNASDSLHWIQSKKASVRISFLSEKFKLEPQNKVVNIGDTVLLECIPPFGLPSPTIEWLKENSSLLPNNRLQIMDVGSLRIDRITWQDSGHYTCVAKSFAYRRESSKAYLTVRQRPYFIVSPKSQSVPVHSVFELSCRAAGEPSPVVVWRREPSVPSIPYSRVRLLLGGTLRFVSVQSDDSGYYICRAVSSTGVVEAVAYINVVTPPGLVVTPPSKIYAYEGNRVELFCSVTGSPSPDVRWLQWSTKTYFIPTVSVSERIYVTSSGNLIILTARPEDTSTYECRASSPTGFTRSLTDIQVLFNSKLIPGRVGAVSTPYIFGKIFRSPTAVRVLCGIPLDPVFNYSHGTQSISKEPDLSARSHIIWLNNGEFIHKPSSPNSRISIEADGSLLIYPFRPHDSGNYTCSVYRKVSHRFAQYSFTINLKEHNDSIYQPRTYSQLPSPPENVRIVSVGDTWIVLNWSDNSSSESTSYKVYILPQIYSQTTVHSDQHFQDLKQTKTASDHMKSGETQMPSSKPFKLDTWSTAIEKTYHTQVRITGLVPDTGYWVEVRKVNSFGMSSGALVPYIVYTVKKPSEVIFSHVSNSNRTVSDLTIKHPDSFLAGGRTAVDFQELVSTFQSIDLHRISIRPLTSSELLVSWAARSSNEVLRRIDGFKINVRSVPMSRCIAAVTSKPPNYLSTFHENIGDSGSLDIYDTNHGDFSFTSSVHCSFTSPKLLEQTVLMANANPLSVSDKDVIYVGTSDHSFQNIIIMKSVSRDHPVAKAVIGDLSPFSCYETDIEAFKDDPTYGRILSRSSRSELALTLDAPPSSSPELISAEWLLHISPLNSEQITGSRIINSSTYPSESIRLSWKPLELRMAHGALLGYAVHILANESQFSRSLHVSAEIHSKNIHGLNPFVDYIIYISGINCKGEGVRSSGYHLRSIAAGLHNPIKSSDYELNYSGHFDFPVWGYILLFGFVVFWILFGLFIHFFIRQTSRKQCLKSSTKYFVANASNIDAQHQKTFRRNILHGISFGMCCTSLTFHKNKSGNHSIVDRNLGTVLLSSEQQEVETGRLLHRLNSSQSKLHNEKPVFEHKLMTLRSPSGKNEATSTGCVHAASPLFEYLTGNEDVEVYANSDPSVCSNNLSYLPPGVLKMTTASGSNATILSQNGVEENISNQSNPISRPKLPDSINIPFPVPPTCHSNLCTPKLAYQNNSLHLLSLPGRYASNQLDESADPQKFTSEDTVPAYASCSVFNIHKTEVIDHCNQHSGTLSVIPMHNNSNLCTKLKDYNQNNFAANSFNLGDNLKSAEFLGSVNGSHLPSCNDFHNVASRSRQFTSHNINSPVIREEHKPENIIPPPPEYPPPPLPLASTKLCGLPNLWIPNSESGGDLHRPLELKEHQLRFVSDDSSLPSGGTYLSNCYSPLSGAYAETRYISCTIPNSNIGFHKVGSCFVNSQANNCIELSSPCYIKQYLSPTDQNITEFHDTMCMVSAPHSLSQLGNAFPNTSVIINPGQFDSPVRGKNGQLYSDNSGNGESSSGLSATSGLGSTAIGSGSAKYPACRRPDDIHTVNGLTSGSDSSNCSNVHMSMVMHRNNQNTLPPYFSPAEQQRQQIAQSVSKSLLLSCNTSCSSSTSSSSANSKNGITKQSEYYSSHPSNNNNNNDNNADDLSKSFQYVVPENILSNNNTMQLSSLFCRYGELQQQQRPTNSLVVCNPVISSSANFHELSMLSTPTYNHCFTESNVSKNEVDKSSSQVVPTTVRVSNYDLSKTTSSSTTTTGTVTNNNNGVGTHCRTIRT</sequence>
<dbReference type="InterPro" id="IPR003598">
    <property type="entry name" value="Ig_sub2"/>
</dbReference>
<organism evidence="8 9">
    <name type="scientific">Schistosoma mansoni</name>
    <name type="common">Blood fluke</name>
    <dbReference type="NCBI Taxonomy" id="6183"/>
    <lineage>
        <taxon>Eukaryota</taxon>
        <taxon>Metazoa</taxon>
        <taxon>Spiralia</taxon>
        <taxon>Lophotrochozoa</taxon>
        <taxon>Platyhelminthes</taxon>
        <taxon>Trematoda</taxon>
        <taxon>Digenea</taxon>
        <taxon>Strigeidida</taxon>
        <taxon>Schistosomatoidea</taxon>
        <taxon>Schistosomatidae</taxon>
        <taxon>Schistosoma</taxon>
    </lineage>
</organism>
<proteinExistence type="predicted"/>
<dbReference type="SMART" id="SM00409">
    <property type="entry name" value="IG"/>
    <property type="match status" value="5"/>
</dbReference>
<accession>A0A3Q0KDD3</accession>
<feature type="signal peptide" evidence="5">
    <location>
        <begin position="1"/>
        <end position="26"/>
    </location>
</feature>
<evidence type="ECO:0000313" key="8">
    <source>
        <dbReference type="Proteomes" id="UP000008854"/>
    </source>
</evidence>